<feature type="transmembrane region" description="Helical" evidence="5">
    <location>
        <begin position="32"/>
        <end position="62"/>
    </location>
</feature>
<evidence type="ECO:0000256" key="3">
    <source>
        <dbReference type="ARBA" id="ARBA00022989"/>
    </source>
</evidence>
<dbReference type="PANTHER" id="PTHR33507:SF3">
    <property type="entry name" value="INNER MEMBRANE PROTEIN YBBJ"/>
    <property type="match status" value="1"/>
</dbReference>
<dbReference type="InterPro" id="IPR052165">
    <property type="entry name" value="Membrane_assoc_protease"/>
</dbReference>
<dbReference type="InterPro" id="IPR012340">
    <property type="entry name" value="NA-bd_OB-fold"/>
</dbReference>
<evidence type="ECO:0000256" key="2">
    <source>
        <dbReference type="ARBA" id="ARBA00022692"/>
    </source>
</evidence>
<dbReference type="Pfam" id="PF01957">
    <property type="entry name" value="NfeD"/>
    <property type="match status" value="1"/>
</dbReference>
<comment type="caution">
    <text evidence="7">The sequence shown here is derived from an EMBL/GenBank/DDBJ whole genome shotgun (WGS) entry which is preliminary data.</text>
</comment>
<dbReference type="PANTHER" id="PTHR33507">
    <property type="entry name" value="INNER MEMBRANE PROTEIN YBBJ"/>
    <property type="match status" value="1"/>
</dbReference>
<evidence type="ECO:0000313" key="8">
    <source>
        <dbReference type="Proteomes" id="UP000262969"/>
    </source>
</evidence>
<evidence type="ECO:0000256" key="4">
    <source>
        <dbReference type="ARBA" id="ARBA00023136"/>
    </source>
</evidence>
<accession>A0A3D2X7I0</accession>
<gene>
    <name evidence="7" type="ORF">DHW61_11895</name>
</gene>
<dbReference type="AlphaFoldDB" id="A0A3D2X7I0"/>
<protein>
    <submittedName>
        <fullName evidence="7">NfeD family protein</fullName>
    </submittedName>
</protein>
<reference evidence="7 8" key="1">
    <citation type="journal article" date="2018" name="Nat. Biotechnol.">
        <title>A standardized bacterial taxonomy based on genome phylogeny substantially revises the tree of life.</title>
        <authorList>
            <person name="Parks D.H."/>
            <person name="Chuvochina M."/>
            <person name="Waite D.W."/>
            <person name="Rinke C."/>
            <person name="Skarshewski A."/>
            <person name="Chaumeil P.A."/>
            <person name="Hugenholtz P."/>
        </authorList>
    </citation>
    <scope>NUCLEOTIDE SEQUENCE [LARGE SCALE GENOMIC DNA]</scope>
    <source>
        <strain evidence="7">UBA11728</strain>
    </source>
</reference>
<dbReference type="Gene3D" id="2.40.50.140">
    <property type="entry name" value="Nucleic acid-binding proteins"/>
    <property type="match status" value="1"/>
</dbReference>
<name>A0A3D2X7I0_9FIRM</name>
<evidence type="ECO:0000256" key="5">
    <source>
        <dbReference type="SAM" id="Phobius"/>
    </source>
</evidence>
<dbReference type="EMBL" id="DPVV01000398">
    <property type="protein sequence ID" value="HCL03089.1"/>
    <property type="molecule type" value="Genomic_DNA"/>
</dbReference>
<evidence type="ECO:0000259" key="6">
    <source>
        <dbReference type="Pfam" id="PF01957"/>
    </source>
</evidence>
<comment type="subcellular location">
    <subcellularLocation>
        <location evidence="1">Membrane</location>
        <topology evidence="1">Multi-pass membrane protein</topology>
    </subcellularLocation>
</comment>
<dbReference type="Proteomes" id="UP000262969">
    <property type="component" value="Unassembled WGS sequence"/>
</dbReference>
<proteinExistence type="predicted"/>
<dbReference type="SUPFAM" id="SSF141322">
    <property type="entry name" value="NfeD domain-like"/>
    <property type="match status" value="1"/>
</dbReference>
<sequence>MVSLCWLIVLALLLAIEIATLGLTTVWFAGGALIGFIASLLGVDFWIQMILFILVSLLLLFFTRPVAVKHLNKSRVKTNYEGLIGKVVKITERVDNDSQTGEALVNGQEWTVRSETDGIIYEPGTKVRIVNIVGVKLIVTEYREEN</sequence>
<evidence type="ECO:0000313" key="7">
    <source>
        <dbReference type="EMBL" id="HCL03089.1"/>
    </source>
</evidence>
<dbReference type="GO" id="GO:0005886">
    <property type="term" value="C:plasma membrane"/>
    <property type="evidence" value="ECO:0007669"/>
    <property type="project" value="TreeGrafter"/>
</dbReference>
<keyword evidence="3 5" id="KW-1133">Transmembrane helix</keyword>
<keyword evidence="4 5" id="KW-0472">Membrane</keyword>
<organism evidence="7 8">
    <name type="scientific">Lachnoclostridium phytofermentans</name>
    <dbReference type="NCBI Taxonomy" id="66219"/>
    <lineage>
        <taxon>Bacteria</taxon>
        <taxon>Bacillati</taxon>
        <taxon>Bacillota</taxon>
        <taxon>Clostridia</taxon>
        <taxon>Lachnospirales</taxon>
        <taxon>Lachnospiraceae</taxon>
    </lineage>
</organism>
<keyword evidence="2 5" id="KW-0812">Transmembrane</keyword>
<feature type="domain" description="NfeD-like C-terminal" evidence="6">
    <location>
        <begin position="81"/>
        <end position="140"/>
    </location>
</feature>
<dbReference type="InterPro" id="IPR002810">
    <property type="entry name" value="NfeD-like_C"/>
</dbReference>
<evidence type="ECO:0000256" key="1">
    <source>
        <dbReference type="ARBA" id="ARBA00004141"/>
    </source>
</evidence>